<protein>
    <submittedName>
        <fullName evidence="4">Autism susceptibility gene 2 protein homolog</fullName>
    </submittedName>
</protein>
<feature type="region of interest" description="Disordered" evidence="2">
    <location>
        <begin position="132"/>
        <end position="233"/>
    </location>
</feature>
<dbReference type="PANTHER" id="PTHR14429:SF22">
    <property type="entry name" value="AGAP013055-PA"/>
    <property type="match status" value="1"/>
</dbReference>
<evidence type="ECO:0000313" key="4">
    <source>
        <dbReference type="RefSeq" id="XP_032803370.1"/>
    </source>
</evidence>
<feature type="compositionally biased region" description="Basic residues" evidence="2">
    <location>
        <begin position="161"/>
        <end position="173"/>
    </location>
</feature>
<feature type="region of interest" description="Disordered" evidence="2">
    <location>
        <begin position="279"/>
        <end position="298"/>
    </location>
</feature>
<feature type="compositionally biased region" description="Gly residues" evidence="2">
    <location>
        <begin position="145"/>
        <end position="154"/>
    </location>
</feature>
<dbReference type="AlphaFoldDB" id="A0AAJ7SRA1"/>
<sequence length="302" mass="31828">MDGHRANGPRRSRRTRSQRDKQREAAGRAGRPGLITTTGGGLQALGRPGGVVAGLVAGGLGRHRAPSSGSERENAENRPGSSRPRPPRRRRRDSVSSQDEDIIDGFAIASFTTLQALENDMQLKPLERAERLKERLVRRQHKGEGGNCRHGNSGGSDRERGRGRHKQPLKRKREANAPTRCVRPRAEDGGGGGGGGDGGGEVNGTGRSSSQERSRDSSQHSTSDRGYICDSDSDVEDKADYADLLPGCAQRGVAPRAALGLRGATAIQRGRGGVGVRIGGGGEGGTPPAEAARAHTTCTAFK</sequence>
<feature type="compositionally biased region" description="Basic residues" evidence="2">
    <location>
        <begin position="7"/>
        <end position="16"/>
    </location>
</feature>
<evidence type="ECO:0000313" key="3">
    <source>
        <dbReference type="Proteomes" id="UP001318040"/>
    </source>
</evidence>
<dbReference type="PANTHER" id="PTHR14429">
    <property type="entry name" value="FIBROSIN FAMILY MEMBER"/>
    <property type="match status" value="1"/>
</dbReference>
<evidence type="ECO:0000256" key="2">
    <source>
        <dbReference type="SAM" id="MobiDB-lite"/>
    </source>
</evidence>
<feature type="compositionally biased region" description="Gly residues" evidence="2">
    <location>
        <begin position="38"/>
        <end position="60"/>
    </location>
</feature>
<dbReference type="KEGG" id="pmrn:116939273"/>
<feature type="region of interest" description="Disordered" evidence="2">
    <location>
        <begin position="1"/>
        <end position="101"/>
    </location>
</feature>
<keyword evidence="1" id="KW-0597">Phosphoprotein</keyword>
<gene>
    <name evidence="4" type="primary">LOC116939273</name>
</gene>
<dbReference type="Proteomes" id="UP001318040">
    <property type="component" value="Chromosome 5"/>
</dbReference>
<reference evidence="4" key="1">
    <citation type="submission" date="2025-08" db="UniProtKB">
        <authorList>
            <consortium name="RefSeq"/>
        </authorList>
    </citation>
    <scope>IDENTIFICATION</scope>
    <source>
        <tissue evidence="4">Sperm</tissue>
    </source>
</reference>
<proteinExistence type="predicted"/>
<feature type="compositionally biased region" description="Gly residues" evidence="2">
    <location>
        <begin position="189"/>
        <end position="203"/>
    </location>
</feature>
<dbReference type="InterPro" id="IPR023246">
    <property type="entry name" value="AUTS2"/>
</dbReference>
<feature type="compositionally biased region" description="Basic and acidic residues" evidence="2">
    <location>
        <begin position="17"/>
        <end position="26"/>
    </location>
</feature>
<name>A0AAJ7SRA1_PETMA</name>
<keyword evidence="3" id="KW-1185">Reference proteome</keyword>
<evidence type="ECO:0000256" key="1">
    <source>
        <dbReference type="ARBA" id="ARBA00022553"/>
    </source>
</evidence>
<accession>A0AAJ7SRA1</accession>
<organism evidence="3 4">
    <name type="scientific">Petromyzon marinus</name>
    <name type="common">Sea lamprey</name>
    <dbReference type="NCBI Taxonomy" id="7757"/>
    <lineage>
        <taxon>Eukaryota</taxon>
        <taxon>Metazoa</taxon>
        <taxon>Chordata</taxon>
        <taxon>Craniata</taxon>
        <taxon>Vertebrata</taxon>
        <taxon>Cyclostomata</taxon>
        <taxon>Hyperoartia</taxon>
        <taxon>Petromyzontiformes</taxon>
        <taxon>Petromyzontidae</taxon>
        <taxon>Petromyzon</taxon>
    </lineage>
</organism>
<dbReference type="RefSeq" id="XP_032803370.1">
    <property type="nucleotide sequence ID" value="XM_032947479.1"/>
</dbReference>